<name>A0A8J3E5E8_9PROT</name>
<dbReference type="AlphaFoldDB" id="A0A8J3E5E8"/>
<dbReference type="EMBL" id="BMJQ01000013">
    <property type="protein sequence ID" value="GGF35240.1"/>
    <property type="molecule type" value="Genomic_DNA"/>
</dbReference>
<organism evidence="1 2">
    <name type="scientific">Aliidongia dinghuensis</name>
    <dbReference type="NCBI Taxonomy" id="1867774"/>
    <lineage>
        <taxon>Bacteria</taxon>
        <taxon>Pseudomonadati</taxon>
        <taxon>Pseudomonadota</taxon>
        <taxon>Alphaproteobacteria</taxon>
        <taxon>Rhodospirillales</taxon>
        <taxon>Dongiaceae</taxon>
        <taxon>Aliidongia</taxon>
    </lineage>
</organism>
<dbReference type="Proteomes" id="UP000646365">
    <property type="component" value="Unassembled WGS sequence"/>
</dbReference>
<evidence type="ECO:0000313" key="1">
    <source>
        <dbReference type="EMBL" id="GGF35240.1"/>
    </source>
</evidence>
<reference evidence="1" key="1">
    <citation type="journal article" date="2014" name="Int. J. Syst. Evol. Microbiol.">
        <title>Complete genome sequence of Corynebacterium casei LMG S-19264T (=DSM 44701T), isolated from a smear-ripened cheese.</title>
        <authorList>
            <consortium name="US DOE Joint Genome Institute (JGI-PGF)"/>
            <person name="Walter F."/>
            <person name="Albersmeier A."/>
            <person name="Kalinowski J."/>
            <person name="Ruckert C."/>
        </authorList>
    </citation>
    <scope>NUCLEOTIDE SEQUENCE</scope>
    <source>
        <strain evidence="1">CGMCC 1.15725</strain>
    </source>
</reference>
<dbReference type="InterPro" id="IPR010865">
    <property type="entry name" value="DUF1499"/>
</dbReference>
<comment type="caution">
    <text evidence="1">The sequence shown here is derived from an EMBL/GenBank/DDBJ whole genome shotgun (WGS) entry which is preliminary data.</text>
</comment>
<keyword evidence="2" id="KW-1185">Reference proteome</keyword>
<proteinExistence type="predicted"/>
<evidence type="ECO:0000313" key="2">
    <source>
        <dbReference type="Proteomes" id="UP000646365"/>
    </source>
</evidence>
<dbReference type="Pfam" id="PF07386">
    <property type="entry name" value="DUF1499"/>
    <property type="match status" value="1"/>
</dbReference>
<sequence>MLAVAGLVLAGLIVIRIVMGRDAEDRVAEGELVDFNHLPAVEKQGRFLMCPKDFCSRAPDAEAPVFAMEWEQLRDLWSEAVARQPRVKLVAGDGERRKIVYVQHSPLLRLPDIVTIEFVPLPDGKSSFAIESRARFGWTDFGGNAERVRAWVALVESVAKKS</sequence>
<accession>A0A8J3E5E8</accession>
<gene>
    <name evidence="1" type="ORF">GCM10011611_46910</name>
</gene>
<reference evidence="1" key="2">
    <citation type="submission" date="2020-09" db="EMBL/GenBank/DDBJ databases">
        <authorList>
            <person name="Sun Q."/>
            <person name="Zhou Y."/>
        </authorList>
    </citation>
    <scope>NUCLEOTIDE SEQUENCE</scope>
    <source>
        <strain evidence="1">CGMCC 1.15725</strain>
    </source>
</reference>
<evidence type="ECO:0008006" key="3">
    <source>
        <dbReference type="Google" id="ProtNLM"/>
    </source>
</evidence>
<protein>
    <recommendedName>
        <fullName evidence="3">DUF1499 domain-containing protein</fullName>
    </recommendedName>
</protein>